<dbReference type="EMBL" id="JACGWN010000014">
    <property type="protein sequence ID" value="KAL0405604.1"/>
    <property type="molecule type" value="Genomic_DNA"/>
</dbReference>
<name>A0AAW2TMG8_9LAMI</name>
<evidence type="ECO:0000313" key="2">
    <source>
        <dbReference type="EMBL" id="KAL0405604.1"/>
    </source>
</evidence>
<dbReference type="Pfam" id="PF22936">
    <property type="entry name" value="Pol_BBD"/>
    <property type="match status" value="1"/>
</dbReference>
<evidence type="ECO:0000259" key="1">
    <source>
        <dbReference type="Pfam" id="PF22936"/>
    </source>
</evidence>
<proteinExistence type="predicted"/>
<reference evidence="2" key="2">
    <citation type="journal article" date="2024" name="Plant">
        <title>Genomic evolution and insights into agronomic trait innovations of Sesamum species.</title>
        <authorList>
            <person name="Miao H."/>
            <person name="Wang L."/>
            <person name="Qu L."/>
            <person name="Liu H."/>
            <person name="Sun Y."/>
            <person name="Le M."/>
            <person name="Wang Q."/>
            <person name="Wei S."/>
            <person name="Zheng Y."/>
            <person name="Lin W."/>
            <person name="Duan Y."/>
            <person name="Cao H."/>
            <person name="Xiong S."/>
            <person name="Wang X."/>
            <person name="Wei L."/>
            <person name="Li C."/>
            <person name="Ma Q."/>
            <person name="Ju M."/>
            <person name="Zhao R."/>
            <person name="Li G."/>
            <person name="Mu C."/>
            <person name="Tian Q."/>
            <person name="Mei H."/>
            <person name="Zhang T."/>
            <person name="Gao T."/>
            <person name="Zhang H."/>
        </authorList>
    </citation>
    <scope>NUCLEOTIDE SEQUENCE</scope>
    <source>
        <strain evidence="2">KEN1</strain>
    </source>
</reference>
<reference evidence="2" key="1">
    <citation type="submission" date="2020-06" db="EMBL/GenBank/DDBJ databases">
        <authorList>
            <person name="Li T."/>
            <person name="Hu X."/>
            <person name="Zhang T."/>
            <person name="Song X."/>
            <person name="Zhang H."/>
            <person name="Dai N."/>
            <person name="Sheng W."/>
            <person name="Hou X."/>
            <person name="Wei L."/>
        </authorList>
    </citation>
    <scope>NUCLEOTIDE SEQUENCE</scope>
    <source>
        <strain evidence="2">KEN1</strain>
        <tissue evidence="2">Leaf</tissue>
    </source>
</reference>
<accession>A0AAW2TMG8</accession>
<organism evidence="2">
    <name type="scientific">Sesamum latifolium</name>
    <dbReference type="NCBI Taxonomy" id="2727402"/>
    <lineage>
        <taxon>Eukaryota</taxon>
        <taxon>Viridiplantae</taxon>
        <taxon>Streptophyta</taxon>
        <taxon>Embryophyta</taxon>
        <taxon>Tracheophyta</taxon>
        <taxon>Spermatophyta</taxon>
        <taxon>Magnoliopsida</taxon>
        <taxon>eudicotyledons</taxon>
        <taxon>Gunneridae</taxon>
        <taxon>Pentapetalae</taxon>
        <taxon>asterids</taxon>
        <taxon>lamiids</taxon>
        <taxon>Lamiales</taxon>
        <taxon>Pedaliaceae</taxon>
        <taxon>Sesamum</taxon>
    </lineage>
</organism>
<dbReference type="InterPro" id="IPR054722">
    <property type="entry name" value="PolX-like_BBD"/>
</dbReference>
<sequence>MLAEMLQLMKGKLPTDKSLGHFASMGEFAGTYLNATSKPFGLNSWIIDSGATTPMCAKVQLSHNIKPFPVTSSISLPDGSQQGLTHCGTINLSNHITLADVLHVSHFKYNLLSVTRLSASSHISFLFSPFHCLFQDQRTKRILAVGKLVGKLYVLDADSFSADIINKHSMNNVDESSLSAKITEADLW</sequence>
<dbReference type="AlphaFoldDB" id="A0AAW2TMG8"/>
<comment type="caution">
    <text evidence="2">The sequence shown here is derived from an EMBL/GenBank/DDBJ whole genome shotgun (WGS) entry which is preliminary data.</text>
</comment>
<protein>
    <recommendedName>
        <fullName evidence="1">Retrovirus-related Pol polyprotein from transposon TNT 1-94-like beta-barrel domain-containing protein</fullName>
    </recommendedName>
</protein>
<gene>
    <name evidence="2" type="ORF">Slati_3874300</name>
</gene>
<feature type="domain" description="Retrovirus-related Pol polyprotein from transposon TNT 1-94-like beta-barrel" evidence="1">
    <location>
        <begin position="45"/>
        <end position="119"/>
    </location>
</feature>